<reference evidence="2" key="2">
    <citation type="submission" date="2025-09" db="UniProtKB">
        <authorList>
            <consortium name="Ensembl"/>
        </authorList>
    </citation>
    <scope>IDENTIFICATION</scope>
</reference>
<evidence type="ECO:0000256" key="1">
    <source>
        <dbReference type="SAM" id="Phobius"/>
    </source>
</evidence>
<name>A0A8C6HPF1_MUSSI</name>
<keyword evidence="1" id="KW-0812">Transmembrane</keyword>
<feature type="transmembrane region" description="Helical" evidence="1">
    <location>
        <begin position="9"/>
        <end position="27"/>
    </location>
</feature>
<dbReference type="Ensembl" id="ENSMSIT00000031010.1">
    <property type="protein sequence ID" value="ENSMSIP00000024575.1"/>
    <property type="gene ID" value="ENSMSIG00000020793.1"/>
</dbReference>
<keyword evidence="1" id="KW-1133">Transmembrane helix</keyword>
<dbReference type="Proteomes" id="UP000694415">
    <property type="component" value="Unplaced"/>
</dbReference>
<reference evidence="2" key="1">
    <citation type="submission" date="2025-08" db="UniProtKB">
        <authorList>
            <consortium name="Ensembl"/>
        </authorList>
    </citation>
    <scope>IDENTIFICATION</scope>
</reference>
<keyword evidence="3" id="KW-1185">Reference proteome</keyword>
<organism evidence="2 3">
    <name type="scientific">Mus spicilegus</name>
    <name type="common">Mound-building mouse</name>
    <dbReference type="NCBI Taxonomy" id="10103"/>
    <lineage>
        <taxon>Eukaryota</taxon>
        <taxon>Metazoa</taxon>
        <taxon>Chordata</taxon>
        <taxon>Craniata</taxon>
        <taxon>Vertebrata</taxon>
        <taxon>Euteleostomi</taxon>
        <taxon>Mammalia</taxon>
        <taxon>Eutheria</taxon>
        <taxon>Euarchontoglires</taxon>
        <taxon>Glires</taxon>
        <taxon>Rodentia</taxon>
        <taxon>Myomorpha</taxon>
        <taxon>Muroidea</taxon>
        <taxon>Muridae</taxon>
        <taxon>Murinae</taxon>
        <taxon>Mus</taxon>
        <taxon>Mus</taxon>
    </lineage>
</organism>
<protein>
    <submittedName>
        <fullName evidence="2">Uncharacterized protein</fullName>
    </submittedName>
</protein>
<sequence>MPKGNPRRFRIFKSLMGTFVGIFLSPYTGSSPDCLPVQRYRPPTSKWSLRLIWWSFFMLTTYLITEKFSLKLCQT</sequence>
<dbReference type="AlphaFoldDB" id="A0A8C6HPF1"/>
<feature type="transmembrane region" description="Helical" evidence="1">
    <location>
        <begin position="47"/>
        <end position="65"/>
    </location>
</feature>
<accession>A0A8C6HPF1</accession>
<evidence type="ECO:0000313" key="3">
    <source>
        <dbReference type="Proteomes" id="UP000694415"/>
    </source>
</evidence>
<evidence type="ECO:0000313" key="2">
    <source>
        <dbReference type="Ensembl" id="ENSMSIP00000024575.1"/>
    </source>
</evidence>
<keyword evidence="1" id="KW-0472">Membrane</keyword>
<proteinExistence type="predicted"/>